<reference evidence="2 3" key="1">
    <citation type="journal article" date="2019" name="Nat. Microbiol.">
        <title>Mediterranean grassland soil C-N compound turnover is dependent on rainfall and depth, and is mediated by genomically divergent microorganisms.</title>
        <authorList>
            <person name="Diamond S."/>
            <person name="Andeer P.F."/>
            <person name="Li Z."/>
            <person name="Crits-Christoph A."/>
            <person name="Burstein D."/>
            <person name="Anantharaman K."/>
            <person name="Lane K.R."/>
            <person name="Thomas B.C."/>
            <person name="Pan C."/>
            <person name="Northen T.R."/>
            <person name="Banfield J.F."/>
        </authorList>
    </citation>
    <scope>NUCLEOTIDE SEQUENCE [LARGE SCALE GENOMIC DNA]</scope>
    <source>
        <strain evidence="2">WS_10</strain>
    </source>
</reference>
<gene>
    <name evidence="2" type="ORF">E6K80_05340</name>
</gene>
<dbReference type="AlphaFoldDB" id="A0A538U6L8"/>
<comment type="caution">
    <text evidence="2">The sequence shown here is derived from an EMBL/GenBank/DDBJ whole genome shotgun (WGS) entry which is preliminary data.</text>
</comment>
<dbReference type="NCBIfam" id="TIGR04183">
    <property type="entry name" value="Por_Secre_tail"/>
    <property type="match status" value="1"/>
</dbReference>
<evidence type="ECO:0000313" key="2">
    <source>
        <dbReference type="EMBL" id="TMQ71521.1"/>
    </source>
</evidence>
<evidence type="ECO:0000313" key="3">
    <source>
        <dbReference type="Proteomes" id="UP000319836"/>
    </source>
</evidence>
<dbReference type="EMBL" id="VBPA01000120">
    <property type="protein sequence ID" value="TMQ71521.1"/>
    <property type="molecule type" value="Genomic_DNA"/>
</dbReference>
<dbReference type="Proteomes" id="UP000319836">
    <property type="component" value="Unassembled WGS sequence"/>
</dbReference>
<accession>A0A538U6L8</accession>
<dbReference type="Pfam" id="PF18962">
    <property type="entry name" value="Por_Secre_tail"/>
    <property type="match status" value="1"/>
</dbReference>
<proteinExistence type="predicted"/>
<organism evidence="2 3">
    <name type="scientific">Eiseniibacteriota bacterium</name>
    <dbReference type="NCBI Taxonomy" id="2212470"/>
    <lineage>
        <taxon>Bacteria</taxon>
        <taxon>Candidatus Eiseniibacteriota</taxon>
    </lineage>
</organism>
<sequence length="177" mass="18242">MSGSTLYAGGSFGTISGQARVGIAALSTTTGNANLWNPSAGSSVLAIALNDTNLYVGGQFLTMEGENHPHLAGIGQSAPVVGVGGPLPRSGAIALATRPNPFQDSVSLGFVLPHATEVSLKVFDLAGREVARLADRKLYGPGSHEVRFERRGLSSGVYLCLLEAGGQSVSRRIVLIP</sequence>
<feature type="domain" description="Secretion system C-terminal sorting" evidence="1">
    <location>
        <begin position="99"/>
        <end position="174"/>
    </location>
</feature>
<evidence type="ECO:0000259" key="1">
    <source>
        <dbReference type="Pfam" id="PF18962"/>
    </source>
</evidence>
<name>A0A538U6L8_UNCEI</name>
<protein>
    <submittedName>
        <fullName evidence="2">T9SS type A sorting domain-containing protein</fullName>
    </submittedName>
</protein>
<dbReference type="InterPro" id="IPR026444">
    <property type="entry name" value="Secre_tail"/>
</dbReference>